<dbReference type="EMBL" id="JANBVN010000050">
    <property type="protein sequence ID" value="KAJ9156806.1"/>
    <property type="molecule type" value="Genomic_DNA"/>
</dbReference>
<reference evidence="2" key="1">
    <citation type="submission" date="2022-07" db="EMBL/GenBank/DDBJ databases">
        <title>Fungi with potential for degradation of polypropylene.</title>
        <authorList>
            <person name="Gostincar C."/>
        </authorList>
    </citation>
    <scope>NUCLEOTIDE SEQUENCE</scope>
    <source>
        <strain evidence="2">EXF-13287</strain>
    </source>
</reference>
<dbReference type="Pfam" id="PF22807">
    <property type="entry name" value="TrAA12"/>
    <property type="match status" value="1"/>
</dbReference>
<dbReference type="InterPro" id="IPR054539">
    <property type="entry name" value="Beta-prop_PDH"/>
</dbReference>
<feature type="domain" description="Pyrroloquinoline quinone-dependent pyranose dehydrogenase beta-propeller" evidence="1">
    <location>
        <begin position="3"/>
        <end position="222"/>
    </location>
</feature>
<dbReference type="AlphaFoldDB" id="A0AA38VKJ3"/>
<dbReference type="InterPro" id="IPR011042">
    <property type="entry name" value="6-blade_b-propeller_TolB-like"/>
</dbReference>
<dbReference type="SUPFAM" id="SSF75011">
    <property type="entry name" value="3-carboxy-cis,cis-mucoante lactonizing enzyme"/>
    <property type="match status" value="1"/>
</dbReference>
<proteinExistence type="predicted"/>
<comment type="caution">
    <text evidence="2">The sequence shown here is derived from an EMBL/GenBank/DDBJ whole genome shotgun (WGS) entry which is preliminary data.</text>
</comment>
<gene>
    <name evidence="2" type="ORF">NKR19_g4114</name>
</gene>
<sequence>MTKAINYASGHDVLGWGLRNIVGMGEDPVHGVVWSVENSMDDVQLNGRDVHNENPAEKLNYHGILNDTSNKYKGANFGYPSCVAASDTQLLGVSSLRVGDIFKLDGGPQASDCTQREHARLDFHSHTAPLDIKFNTNATSAYIAFHGSWNRNPADGYRVMRVDFKDGQQVADRASKTAQIPVMENSKNGACRNSCFRTVGLAFDGKGRLYMSSDSSGEMYVI</sequence>
<organism evidence="2 3">
    <name type="scientific">Coniochaeta hoffmannii</name>
    <dbReference type="NCBI Taxonomy" id="91930"/>
    <lineage>
        <taxon>Eukaryota</taxon>
        <taxon>Fungi</taxon>
        <taxon>Dikarya</taxon>
        <taxon>Ascomycota</taxon>
        <taxon>Pezizomycotina</taxon>
        <taxon>Sordariomycetes</taxon>
        <taxon>Sordariomycetidae</taxon>
        <taxon>Coniochaetales</taxon>
        <taxon>Coniochaetaceae</taxon>
        <taxon>Coniochaeta</taxon>
    </lineage>
</organism>
<protein>
    <submittedName>
        <fullName evidence="2">Soluble quino protein glucose dehydrogenase</fullName>
    </submittedName>
</protein>
<name>A0AA38VKJ3_9PEZI</name>
<dbReference type="Gene3D" id="2.120.10.30">
    <property type="entry name" value="TolB, C-terminal domain"/>
    <property type="match status" value="1"/>
</dbReference>
<evidence type="ECO:0000313" key="3">
    <source>
        <dbReference type="Proteomes" id="UP001174691"/>
    </source>
</evidence>
<accession>A0AA38VKJ3</accession>
<evidence type="ECO:0000313" key="2">
    <source>
        <dbReference type="EMBL" id="KAJ9156806.1"/>
    </source>
</evidence>
<keyword evidence="3" id="KW-1185">Reference proteome</keyword>
<dbReference type="Proteomes" id="UP001174691">
    <property type="component" value="Unassembled WGS sequence"/>
</dbReference>
<evidence type="ECO:0000259" key="1">
    <source>
        <dbReference type="Pfam" id="PF22807"/>
    </source>
</evidence>